<accession>A0AAD2HWH9</accession>
<dbReference type="Proteomes" id="UP001295794">
    <property type="component" value="Unassembled WGS sequence"/>
</dbReference>
<dbReference type="AlphaFoldDB" id="A0AAD2HWH9"/>
<sequence>QGGPKLTARRHSLRLTHDSDRKHRQPSFNGMCHGKPLRVGIDGNLNFECQAEQHVWTPDRAHAVGLRGSVRERVSHRRRAQVS</sequence>
<feature type="region of interest" description="Disordered" evidence="1">
    <location>
        <begin position="1"/>
        <end position="31"/>
    </location>
</feature>
<feature type="non-terminal residue" evidence="2">
    <location>
        <position position="1"/>
    </location>
</feature>
<evidence type="ECO:0000313" key="2">
    <source>
        <dbReference type="EMBL" id="CAK5283499.1"/>
    </source>
</evidence>
<evidence type="ECO:0000256" key="1">
    <source>
        <dbReference type="SAM" id="MobiDB-lite"/>
    </source>
</evidence>
<feature type="non-terminal residue" evidence="2">
    <location>
        <position position="83"/>
    </location>
</feature>
<gene>
    <name evidence="2" type="ORF">MYCIT1_LOCUS36062</name>
</gene>
<evidence type="ECO:0000313" key="3">
    <source>
        <dbReference type="Proteomes" id="UP001295794"/>
    </source>
</evidence>
<name>A0AAD2HWH9_9AGAR</name>
<comment type="caution">
    <text evidence="2">The sequence shown here is derived from an EMBL/GenBank/DDBJ whole genome shotgun (WGS) entry which is preliminary data.</text>
</comment>
<keyword evidence="3" id="KW-1185">Reference proteome</keyword>
<proteinExistence type="predicted"/>
<dbReference type="EMBL" id="CAVNYO010000466">
    <property type="protein sequence ID" value="CAK5283499.1"/>
    <property type="molecule type" value="Genomic_DNA"/>
</dbReference>
<organism evidence="2 3">
    <name type="scientific">Mycena citricolor</name>
    <dbReference type="NCBI Taxonomy" id="2018698"/>
    <lineage>
        <taxon>Eukaryota</taxon>
        <taxon>Fungi</taxon>
        <taxon>Dikarya</taxon>
        <taxon>Basidiomycota</taxon>
        <taxon>Agaricomycotina</taxon>
        <taxon>Agaricomycetes</taxon>
        <taxon>Agaricomycetidae</taxon>
        <taxon>Agaricales</taxon>
        <taxon>Marasmiineae</taxon>
        <taxon>Mycenaceae</taxon>
        <taxon>Mycena</taxon>
    </lineage>
</organism>
<protein>
    <submittedName>
        <fullName evidence="2">Uncharacterized protein</fullName>
    </submittedName>
</protein>
<reference evidence="2" key="1">
    <citation type="submission" date="2023-11" db="EMBL/GenBank/DDBJ databases">
        <authorList>
            <person name="De Vega J J."/>
            <person name="De Vega J J."/>
        </authorList>
    </citation>
    <scope>NUCLEOTIDE SEQUENCE</scope>
</reference>